<feature type="compositionally biased region" description="Basic residues" evidence="1">
    <location>
        <begin position="227"/>
        <end position="244"/>
    </location>
</feature>
<sequence>MRIRESYRLTADTRNPHPGHVAPSPRPPQPYPVLPGTAYGANYTPNKWRKHNGSAISWKLPLRGNPILPGKIRLRPQTPHRCPPYSEALFFFLVGLVGRVPVRPPCEAVRGFEVDFQHQHFGVRRRAFAFLAHSTILLFKRSVADSRARDQPQGVRGTMPANSPASRHGGGHGGVRGARWWQRWPTQIEILVKVVVSEENDDNENENVSNDHAMDDNSGDQRDRVHGHGRRSPSQHTRRQATRCHGRDRQEWSVNTPTQEQDCRVAYGAQ</sequence>
<keyword evidence="3" id="KW-1185">Reference proteome</keyword>
<evidence type="ECO:0000313" key="2">
    <source>
        <dbReference type="EMBL" id="GMN58072.1"/>
    </source>
</evidence>
<feature type="compositionally biased region" description="Basic and acidic residues" evidence="1">
    <location>
        <begin position="212"/>
        <end position="226"/>
    </location>
</feature>
<evidence type="ECO:0000256" key="1">
    <source>
        <dbReference type="SAM" id="MobiDB-lite"/>
    </source>
</evidence>
<dbReference type="AlphaFoldDB" id="A0AA88IZW3"/>
<feature type="region of interest" description="Disordered" evidence="1">
    <location>
        <begin position="1"/>
        <end position="31"/>
    </location>
</feature>
<dbReference type="EMBL" id="BTGU01000075">
    <property type="protein sequence ID" value="GMN58072.1"/>
    <property type="molecule type" value="Genomic_DNA"/>
</dbReference>
<protein>
    <submittedName>
        <fullName evidence="2">Uncharacterized protein</fullName>
    </submittedName>
</protein>
<comment type="caution">
    <text evidence="2">The sequence shown here is derived from an EMBL/GenBank/DDBJ whole genome shotgun (WGS) entry which is preliminary data.</text>
</comment>
<gene>
    <name evidence="2" type="ORF">TIFTF001_027159</name>
</gene>
<feature type="region of interest" description="Disordered" evidence="1">
    <location>
        <begin position="147"/>
        <end position="178"/>
    </location>
</feature>
<reference evidence="2" key="1">
    <citation type="submission" date="2023-07" db="EMBL/GenBank/DDBJ databases">
        <title>draft genome sequence of fig (Ficus carica).</title>
        <authorList>
            <person name="Takahashi T."/>
            <person name="Nishimura K."/>
        </authorList>
    </citation>
    <scope>NUCLEOTIDE SEQUENCE</scope>
</reference>
<proteinExistence type="predicted"/>
<accession>A0AA88IZW3</accession>
<dbReference type="Proteomes" id="UP001187192">
    <property type="component" value="Unassembled WGS sequence"/>
</dbReference>
<evidence type="ECO:0000313" key="3">
    <source>
        <dbReference type="Proteomes" id="UP001187192"/>
    </source>
</evidence>
<organism evidence="2 3">
    <name type="scientific">Ficus carica</name>
    <name type="common">Common fig</name>
    <dbReference type="NCBI Taxonomy" id="3494"/>
    <lineage>
        <taxon>Eukaryota</taxon>
        <taxon>Viridiplantae</taxon>
        <taxon>Streptophyta</taxon>
        <taxon>Embryophyta</taxon>
        <taxon>Tracheophyta</taxon>
        <taxon>Spermatophyta</taxon>
        <taxon>Magnoliopsida</taxon>
        <taxon>eudicotyledons</taxon>
        <taxon>Gunneridae</taxon>
        <taxon>Pentapetalae</taxon>
        <taxon>rosids</taxon>
        <taxon>fabids</taxon>
        <taxon>Rosales</taxon>
        <taxon>Moraceae</taxon>
        <taxon>Ficeae</taxon>
        <taxon>Ficus</taxon>
    </lineage>
</organism>
<feature type="region of interest" description="Disordered" evidence="1">
    <location>
        <begin position="199"/>
        <end position="270"/>
    </location>
</feature>
<name>A0AA88IZW3_FICCA</name>